<evidence type="ECO:0000313" key="1">
    <source>
        <dbReference type="EMBL" id="CDW72618.1"/>
    </source>
</evidence>
<sequence length="203" mass="23096">MVELQQTLGLPPSNGPCPHNSCWISAIRGLRNGLYYGGKVRFAHAIVMAILFQQGTVLDKLKSAIKLAWQHGKNLGSFVFIYKLVQCALQQLFNQKNPVFSFVAGIIGAYFVWRDRNSINQQICFYLLSRILEGTAKRLQKSGHLPEMKAFGYVSMICWGVVMFLFEEDKSVLQNSLQSSMTFLYKDSDQVNGWRDFVPIYIP</sequence>
<dbReference type="EMBL" id="CCKQ01001503">
    <property type="protein sequence ID" value="CDW72618.1"/>
    <property type="molecule type" value="Genomic_DNA"/>
</dbReference>
<dbReference type="Proteomes" id="UP000039865">
    <property type="component" value="Unassembled WGS sequence"/>
</dbReference>
<gene>
    <name evidence="1" type="primary">Contig12097.g12934</name>
    <name evidence="1" type="ORF">STYLEM_1581</name>
</gene>
<evidence type="ECO:0000313" key="2">
    <source>
        <dbReference type="Proteomes" id="UP000039865"/>
    </source>
</evidence>
<dbReference type="PANTHER" id="PTHR15460">
    <property type="entry name" value="PEROXISOMAL MEMBRANE PROTEIN 4"/>
    <property type="match status" value="1"/>
</dbReference>
<dbReference type="PANTHER" id="PTHR15460:SF3">
    <property type="entry name" value="PEROXISOMAL MEMBRANE PROTEIN 4"/>
    <property type="match status" value="1"/>
</dbReference>
<accession>A0A077ZRS2</accession>
<dbReference type="AlphaFoldDB" id="A0A077ZRS2"/>
<dbReference type="OMA" id="VMVFLFR"/>
<organism evidence="1 2">
    <name type="scientific">Stylonychia lemnae</name>
    <name type="common">Ciliate</name>
    <dbReference type="NCBI Taxonomy" id="5949"/>
    <lineage>
        <taxon>Eukaryota</taxon>
        <taxon>Sar</taxon>
        <taxon>Alveolata</taxon>
        <taxon>Ciliophora</taxon>
        <taxon>Intramacronucleata</taxon>
        <taxon>Spirotrichea</taxon>
        <taxon>Stichotrichia</taxon>
        <taxon>Sporadotrichida</taxon>
        <taxon>Oxytrichidae</taxon>
        <taxon>Stylonychinae</taxon>
        <taxon>Stylonychia</taxon>
    </lineage>
</organism>
<reference evidence="1 2" key="1">
    <citation type="submission" date="2014-06" db="EMBL/GenBank/DDBJ databases">
        <authorList>
            <person name="Swart Estienne"/>
        </authorList>
    </citation>
    <scope>NUCLEOTIDE SEQUENCE [LARGE SCALE GENOMIC DNA]</scope>
    <source>
        <strain evidence="1 2">130c</strain>
    </source>
</reference>
<name>A0A077ZRS2_STYLE</name>
<dbReference type="InParanoid" id="A0A077ZRS2"/>
<keyword evidence="2" id="KW-1185">Reference proteome</keyword>
<dbReference type="Pfam" id="PF02466">
    <property type="entry name" value="Tim17"/>
    <property type="match status" value="1"/>
</dbReference>
<proteinExistence type="predicted"/>
<dbReference type="InterPro" id="IPR019531">
    <property type="entry name" value="Pmp4"/>
</dbReference>
<dbReference type="GO" id="GO:0005778">
    <property type="term" value="C:peroxisomal membrane"/>
    <property type="evidence" value="ECO:0007669"/>
    <property type="project" value="TreeGrafter"/>
</dbReference>
<dbReference type="OrthoDB" id="39659at2759"/>
<protein>
    <submittedName>
        <fullName evidence="1">Peroxisomal membrane protein 4</fullName>
    </submittedName>
</protein>